<dbReference type="PANTHER" id="PTHR30041:SF8">
    <property type="entry name" value="PROTEIN YFFB"/>
    <property type="match status" value="1"/>
</dbReference>
<evidence type="ECO:0000256" key="2">
    <source>
        <dbReference type="ARBA" id="ARBA00023284"/>
    </source>
</evidence>
<dbReference type="EMBL" id="AZFT01000053">
    <property type="protein sequence ID" value="KRL84200.1"/>
    <property type="molecule type" value="Genomic_DNA"/>
</dbReference>
<dbReference type="Gene3D" id="3.40.30.10">
    <property type="entry name" value="Glutaredoxin"/>
    <property type="match status" value="1"/>
</dbReference>
<keyword evidence="1" id="KW-1015">Disulfide bond</keyword>
<dbReference type="PROSITE" id="PS51353">
    <property type="entry name" value="ARSC"/>
    <property type="match status" value="1"/>
</dbReference>
<dbReference type="STRING" id="1423724.FC32_GL001483"/>
<evidence type="ECO:0000256" key="3">
    <source>
        <dbReference type="PROSITE-ProRule" id="PRU01282"/>
    </source>
</evidence>
<dbReference type="Pfam" id="PF03960">
    <property type="entry name" value="ArsC"/>
    <property type="match status" value="1"/>
</dbReference>
<dbReference type="PANTHER" id="PTHR30041">
    <property type="entry name" value="ARSENATE REDUCTASE"/>
    <property type="match status" value="1"/>
</dbReference>
<dbReference type="RefSeq" id="WP_025086824.1">
    <property type="nucleotide sequence ID" value="NZ_AZFT01000053.1"/>
</dbReference>
<dbReference type="InterPro" id="IPR006504">
    <property type="entry name" value="Tscrpt_reg_Spx/MgsR"/>
</dbReference>
<keyword evidence="2" id="KW-0676">Redox-active center</keyword>
<sequence>MKKFYCYSRCSTCKKAQNWLDEHQVQYDKQDLVAQPPTKEELLAIFAKSERPLQYFFNTSGQDYRKMNLKEKVPSMTKEEAATLMAQNGKLIKRPLMVDETNVTCGFKEDIYQTTWL</sequence>
<dbReference type="NCBIfam" id="TIGR01617">
    <property type="entry name" value="arsC_related"/>
    <property type="match status" value="1"/>
</dbReference>
<comment type="similarity">
    <text evidence="3">Belongs to the ArsC family.</text>
</comment>
<dbReference type="CDD" id="cd03036">
    <property type="entry name" value="ArsC_like"/>
    <property type="match status" value="1"/>
</dbReference>
<dbReference type="InterPro" id="IPR006660">
    <property type="entry name" value="Arsenate_reductase-like"/>
</dbReference>
<evidence type="ECO:0000313" key="5">
    <source>
        <dbReference type="Proteomes" id="UP000051324"/>
    </source>
</evidence>
<proteinExistence type="inferred from homology"/>
<dbReference type="InterPro" id="IPR036249">
    <property type="entry name" value="Thioredoxin-like_sf"/>
</dbReference>
<dbReference type="OrthoDB" id="9794155at2"/>
<evidence type="ECO:0000256" key="1">
    <source>
        <dbReference type="ARBA" id="ARBA00023157"/>
    </source>
</evidence>
<gene>
    <name evidence="4" type="ORF">FC32_GL001483</name>
</gene>
<accession>A0A0R1TZD4</accession>
<comment type="caution">
    <text evidence="4">The sequence shown here is derived from an EMBL/GenBank/DDBJ whole genome shotgun (WGS) entry which is preliminary data.</text>
</comment>
<protein>
    <submittedName>
        <fullName evidence="4">Arsenate reductase</fullName>
    </submittedName>
</protein>
<dbReference type="eggNOG" id="COG1393">
    <property type="taxonomic scope" value="Bacteria"/>
</dbReference>
<dbReference type="Proteomes" id="UP000051324">
    <property type="component" value="Unassembled WGS sequence"/>
</dbReference>
<name>A0A0R1TZD4_9LACO</name>
<reference evidence="4 5" key="1">
    <citation type="journal article" date="2015" name="Genome Announc.">
        <title>Expanding the biotechnology potential of lactobacilli through comparative genomics of 213 strains and associated genera.</title>
        <authorList>
            <person name="Sun Z."/>
            <person name="Harris H.M."/>
            <person name="McCann A."/>
            <person name="Guo C."/>
            <person name="Argimon S."/>
            <person name="Zhang W."/>
            <person name="Yang X."/>
            <person name="Jeffery I.B."/>
            <person name="Cooney J.C."/>
            <person name="Kagawa T.F."/>
            <person name="Liu W."/>
            <person name="Song Y."/>
            <person name="Salvetti E."/>
            <person name="Wrobel A."/>
            <person name="Rasinkangas P."/>
            <person name="Parkhill J."/>
            <person name="Rea M.C."/>
            <person name="O'Sullivan O."/>
            <person name="Ritari J."/>
            <person name="Douillard F.P."/>
            <person name="Paul Ross R."/>
            <person name="Yang R."/>
            <person name="Briner A.E."/>
            <person name="Felis G.E."/>
            <person name="de Vos W.M."/>
            <person name="Barrangou R."/>
            <person name="Klaenhammer T.R."/>
            <person name="Caufield P.W."/>
            <person name="Cui Y."/>
            <person name="Zhang H."/>
            <person name="O'Toole P.W."/>
        </authorList>
    </citation>
    <scope>NUCLEOTIDE SEQUENCE [LARGE SCALE GENOMIC DNA]</scope>
    <source>
        <strain evidence="4 5">DSM 16634</strain>
    </source>
</reference>
<dbReference type="PATRIC" id="fig|1423724.4.peg.1548"/>
<dbReference type="SUPFAM" id="SSF52833">
    <property type="entry name" value="Thioredoxin-like"/>
    <property type="match status" value="1"/>
</dbReference>
<dbReference type="AlphaFoldDB" id="A0A0R1TZD4"/>
<keyword evidence="5" id="KW-1185">Reference proteome</keyword>
<evidence type="ECO:0000313" key="4">
    <source>
        <dbReference type="EMBL" id="KRL84200.1"/>
    </source>
</evidence>
<organism evidence="4 5">
    <name type="scientific">Ligilactobacillus apodemi DSM 16634 = JCM 16172</name>
    <dbReference type="NCBI Taxonomy" id="1423724"/>
    <lineage>
        <taxon>Bacteria</taxon>
        <taxon>Bacillati</taxon>
        <taxon>Bacillota</taxon>
        <taxon>Bacilli</taxon>
        <taxon>Lactobacillales</taxon>
        <taxon>Lactobacillaceae</taxon>
        <taxon>Ligilactobacillus</taxon>
    </lineage>
</organism>